<evidence type="ECO:0000313" key="2">
    <source>
        <dbReference type="EMBL" id="KAA8569153.1"/>
    </source>
</evidence>
<dbReference type="EMBL" id="VICG01000008">
    <property type="protein sequence ID" value="KAA8569153.1"/>
    <property type="molecule type" value="Genomic_DNA"/>
</dbReference>
<evidence type="ECO:0000256" key="1">
    <source>
        <dbReference type="SAM" id="MobiDB-lite"/>
    </source>
</evidence>
<feature type="region of interest" description="Disordered" evidence="1">
    <location>
        <begin position="114"/>
        <end position="140"/>
    </location>
</feature>
<sequence>MDRYITVYEATLHKAPAYGYTTEQFNLIDNSHYERVLDHPAYQNIPFQERRWMSERWTWETLFPHESHLFPGIQPRWHGPPNYLGLPKHGPAFFTVPPHRMRTSTNRCCRFSDSSQRTGTNAPHVPIPNFNSNTPSPTRARIASHDTPLPSIEAVTPTPTPTPKPSHLHTLPRAIRPYRRRPPLQSQSRAQSTSREWTSGWSPISPQEETSNLNLIAQKGVASPVRVGIKRGRAEIDEMDGFDREDFLERVVKKMRA</sequence>
<reference evidence="2 3" key="1">
    <citation type="submission" date="2019-06" db="EMBL/GenBank/DDBJ databases">
        <title>Genome Sequence of the Brown Rot Fungal Pathogen Monilinia fructicola.</title>
        <authorList>
            <person name="De Miccolis Angelini R.M."/>
            <person name="Landi L."/>
            <person name="Abate D."/>
            <person name="Pollastro S."/>
            <person name="Romanazzi G."/>
            <person name="Faretra F."/>
        </authorList>
    </citation>
    <scope>NUCLEOTIDE SEQUENCE [LARGE SCALE GENOMIC DNA]</scope>
    <source>
        <strain evidence="2 3">Mfrc123</strain>
    </source>
</reference>
<comment type="caution">
    <text evidence="2">The sequence shown here is derived from an EMBL/GenBank/DDBJ whole genome shotgun (WGS) entry which is preliminary data.</text>
</comment>
<feature type="compositionally biased region" description="Polar residues" evidence="1">
    <location>
        <begin position="184"/>
        <end position="206"/>
    </location>
</feature>
<dbReference type="Proteomes" id="UP000322873">
    <property type="component" value="Unassembled WGS sequence"/>
</dbReference>
<name>A0A5M9JL81_MONFR</name>
<evidence type="ECO:0000313" key="3">
    <source>
        <dbReference type="Proteomes" id="UP000322873"/>
    </source>
</evidence>
<dbReference type="VEuPathDB" id="FungiDB:MFRU_004g00060"/>
<feature type="region of interest" description="Disordered" evidence="1">
    <location>
        <begin position="180"/>
        <end position="206"/>
    </location>
</feature>
<dbReference type="OrthoDB" id="10463897at2759"/>
<dbReference type="AlphaFoldDB" id="A0A5M9JL81"/>
<gene>
    <name evidence="2" type="ORF">EYC84_000822</name>
</gene>
<organism evidence="2 3">
    <name type="scientific">Monilinia fructicola</name>
    <name type="common">Brown rot fungus</name>
    <name type="synonym">Ciboria fructicola</name>
    <dbReference type="NCBI Taxonomy" id="38448"/>
    <lineage>
        <taxon>Eukaryota</taxon>
        <taxon>Fungi</taxon>
        <taxon>Dikarya</taxon>
        <taxon>Ascomycota</taxon>
        <taxon>Pezizomycotina</taxon>
        <taxon>Leotiomycetes</taxon>
        <taxon>Helotiales</taxon>
        <taxon>Sclerotiniaceae</taxon>
        <taxon>Monilinia</taxon>
    </lineage>
</organism>
<protein>
    <submittedName>
        <fullName evidence="2">Uncharacterized protein</fullName>
    </submittedName>
</protein>
<proteinExistence type="predicted"/>
<accession>A0A5M9JL81</accession>
<keyword evidence="3" id="KW-1185">Reference proteome</keyword>